<reference evidence="4" key="2">
    <citation type="submission" date="2025-09" db="UniProtKB">
        <authorList>
            <consortium name="Ensembl"/>
        </authorList>
    </citation>
    <scope>IDENTIFICATION</scope>
</reference>
<evidence type="ECO:0000256" key="2">
    <source>
        <dbReference type="SAM" id="MobiDB-lite"/>
    </source>
</evidence>
<organism evidence="4 5">
    <name type="scientific">Malurus cyaneus samueli</name>
    <dbReference type="NCBI Taxonomy" id="2593467"/>
    <lineage>
        <taxon>Eukaryota</taxon>
        <taxon>Metazoa</taxon>
        <taxon>Chordata</taxon>
        <taxon>Craniata</taxon>
        <taxon>Vertebrata</taxon>
        <taxon>Euteleostomi</taxon>
        <taxon>Archelosauria</taxon>
        <taxon>Archosauria</taxon>
        <taxon>Dinosauria</taxon>
        <taxon>Saurischia</taxon>
        <taxon>Theropoda</taxon>
        <taxon>Coelurosauria</taxon>
        <taxon>Aves</taxon>
        <taxon>Neognathae</taxon>
        <taxon>Neoaves</taxon>
        <taxon>Telluraves</taxon>
        <taxon>Australaves</taxon>
        <taxon>Passeriformes</taxon>
        <taxon>Meliphagoidea</taxon>
        <taxon>Maluridae</taxon>
        <taxon>Malurus</taxon>
    </lineage>
</organism>
<dbReference type="GO" id="GO:0006364">
    <property type="term" value="P:rRNA processing"/>
    <property type="evidence" value="ECO:0007669"/>
    <property type="project" value="InterPro"/>
</dbReference>
<reference evidence="4" key="1">
    <citation type="submission" date="2025-08" db="UniProtKB">
        <authorList>
            <consortium name="Ensembl"/>
        </authorList>
    </citation>
    <scope>IDENTIFICATION</scope>
</reference>
<feature type="coiled-coil region" evidence="1">
    <location>
        <begin position="282"/>
        <end position="319"/>
    </location>
</feature>
<dbReference type="Pfam" id="PF07780">
    <property type="entry name" value="Spb1_C"/>
    <property type="match status" value="1"/>
</dbReference>
<feature type="domain" description="Ribosomal RNA methyltransferase SPB1-like C-terminal" evidence="3">
    <location>
        <begin position="203"/>
        <end position="381"/>
    </location>
</feature>
<protein>
    <submittedName>
        <fullName evidence="4">FtsJ RNA 2'-O-methyltransferase 3</fullName>
    </submittedName>
</protein>
<dbReference type="GO" id="GO:0005634">
    <property type="term" value="C:nucleus"/>
    <property type="evidence" value="ECO:0007669"/>
    <property type="project" value="InterPro"/>
</dbReference>
<proteinExistence type="predicted"/>
<accession>A0A8C5TJ46</accession>
<dbReference type="AlphaFoldDB" id="A0A8C5TJ46"/>
<evidence type="ECO:0000313" key="5">
    <source>
        <dbReference type="Proteomes" id="UP000694560"/>
    </source>
</evidence>
<evidence type="ECO:0000313" key="4">
    <source>
        <dbReference type="Ensembl" id="ENSMCSP00000006962.1"/>
    </source>
</evidence>
<dbReference type="GO" id="GO:0008168">
    <property type="term" value="F:methyltransferase activity"/>
    <property type="evidence" value="ECO:0007669"/>
    <property type="project" value="InterPro"/>
</dbReference>
<feature type="compositionally biased region" description="Basic residues" evidence="2">
    <location>
        <begin position="377"/>
        <end position="388"/>
    </location>
</feature>
<sequence length="388" mass="43838">MSFVSLASLVILSLVSLMSLLSLLSLVLQLLAELSRGDMASADALLEMGPGDDDIYVSDADEGDDVSLASELDPEELLEIEARQRKLERERREQGKEEEEGQNPLLVPLEERAVLEERQTSLWFGKDAFAGIEDDADEELELGQAQVLAERQREAQRGEGTPRDSCSLVVSLFPGMFLGCSPGCSLALGPQPGQALPCPPVKRALDAEGLALGSVIATSKKARRDLIDDSFNRYSYNEEEGELPEWFTEEERQHRRRQLPVDKQTVEAYRQRWREINARPIKKVAEAKARKKRRMLKKLEQMKKKAEAVVSTVDISEREKVAQLRRIYKKAGLAKEKRQVTYLVAKKGVGPRVRRPPGVKGQFKVVDSRLKKDVRAQKRKEQKKKRHK</sequence>
<keyword evidence="1" id="KW-0175">Coiled coil</keyword>
<keyword evidence="5" id="KW-1185">Reference proteome</keyword>
<dbReference type="InterPro" id="IPR012920">
    <property type="entry name" value="rRNA_MeTfrase_SPB1-like_C"/>
</dbReference>
<name>A0A8C5TJ46_9PASS</name>
<feature type="compositionally biased region" description="Basic and acidic residues" evidence="2">
    <location>
        <begin position="366"/>
        <end position="376"/>
    </location>
</feature>
<dbReference type="Ensembl" id="ENSMCST00000007127.1">
    <property type="protein sequence ID" value="ENSMCSP00000006962.1"/>
    <property type="gene ID" value="ENSMCSG00000004998.1"/>
</dbReference>
<dbReference type="Proteomes" id="UP000694560">
    <property type="component" value="Unplaced"/>
</dbReference>
<feature type="region of interest" description="Disordered" evidence="2">
    <location>
        <begin position="350"/>
        <end position="388"/>
    </location>
</feature>
<evidence type="ECO:0000259" key="3">
    <source>
        <dbReference type="Pfam" id="PF07780"/>
    </source>
</evidence>
<dbReference type="OrthoDB" id="289250at2759"/>
<evidence type="ECO:0000256" key="1">
    <source>
        <dbReference type="SAM" id="Coils"/>
    </source>
</evidence>